<evidence type="ECO:0000256" key="7">
    <source>
        <dbReference type="PIRNR" id="PIRNR006241"/>
    </source>
</evidence>
<name>A0A8J5XT61_DIALT</name>
<sequence>MAPSLRRTSFSANLAMLFTESRFVDRFRAAAAAGFRAVEISTPEMYAHTPAELAAELDRHGLSCVLFNMPAGDWKGGERGIGALAGREAEFDAGVRQAAAYAAALRCPRVHCLSGLAEPAERSDAVYRASLGRALDTLAPLGVDVLIEPINLRSIPGYYLRGYEQAADTIEAVGARGGRTAKLLFDIFHAQRISGDVSRLLREYIGRTGHIQIAGAPDRHEPDEHNELNFPHLFRLLRAELGWDGHVGCEYNPRAGTAAGLGWLERSGLE</sequence>
<feature type="active site" description="Proton donor/acceptor" evidence="8">
    <location>
        <position position="148"/>
    </location>
</feature>
<dbReference type="SUPFAM" id="SSF51658">
    <property type="entry name" value="Xylose isomerase-like"/>
    <property type="match status" value="1"/>
</dbReference>
<organism evidence="10 11">
    <name type="scientific">Diacronema lutheri</name>
    <name type="common">Unicellular marine alga</name>
    <name type="synonym">Monochrysis lutheri</name>
    <dbReference type="NCBI Taxonomy" id="2081491"/>
    <lineage>
        <taxon>Eukaryota</taxon>
        <taxon>Haptista</taxon>
        <taxon>Haptophyta</taxon>
        <taxon>Pavlovophyceae</taxon>
        <taxon>Pavlovales</taxon>
        <taxon>Pavlovaceae</taxon>
        <taxon>Diacronema</taxon>
    </lineage>
</organism>
<dbReference type="Pfam" id="PF01261">
    <property type="entry name" value="AP_endonuc_2"/>
    <property type="match status" value="1"/>
</dbReference>
<evidence type="ECO:0000313" key="10">
    <source>
        <dbReference type="EMBL" id="KAG8470054.1"/>
    </source>
</evidence>
<dbReference type="InterPro" id="IPR036237">
    <property type="entry name" value="Xyl_isomerase-like_sf"/>
</dbReference>
<dbReference type="PANTHER" id="PTHR43489">
    <property type="entry name" value="ISOMERASE"/>
    <property type="match status" value="1"/>
</dbReference>
<dbReference type="InterPro" id="IPR026040">
    <property type="entry name" value="HyI-like"/>
</dbReference>
<dbReference type="Gene3D" id="3.20.20.150">
    <property type="entry name" value="Divalent-metal-dependent TIM barrel enzymes"/>
    <property type="match status" value="1"/>
</dbReference>
<evidence type="ECO:0000256" key="3">
    <source>
        <dbReference type="ARBA" id="ARBA00005962"/>
    </source>
</evidence>
<keyword evidence="6 7" id="KW-0413">Isomerase</keyword>
<evidence type="ECO:0000256" key="8">
    <source>
        <dbReference type="PIRSR" id="PIRSR006241-50"/>
    </source>
</evidence>
<dbReference type="AlphaFoldDB" id="A0A8J5XT61"/>
<dbReference type="PANTHER" id="PTHR43489:SF6">
    <property type="entry name" value="HYDROXYPYRUVATE ISOMERASE-RELATED"/>
    <property type="match status" value="1"/>
</dbReference>
<dbReference type="GO" id="GO:0046487">
    <property type="term" value="P:glyoxylate metabolic process"/>
    <property type="evidence" value="ECO:0007669"/>
    <property type="project" value="TreeGrafter"/>
</dbReference>
<evidence type="ECO:0000256" key="6">
    <source>
        <dbReference type="ARBA" id="ARBA00023235"/>
    </source>
</evidence>
<feature type="active site" description="Proton donor/acceptor" evidence="8">
    <location>
        <position position="250"/>
    </location>
</feature>
<dbReference type="OrthoDB" id="4214675at2759"/>
<comment type="catalytic activity">
    <reaction evidence="1 7">
        <text>3-hydroxypyruvate = 2-hydroxy-3-oxopropanoate</text>
        <dbReference type="Rhea" id="RHEA:11952"/>
        <dbReference type="ChEBI" id="CHEBI:17180"/>
        <dbReference type="ChEBI" id="CHEBI:57978"/>
        <dbReference type="EC" id="5.3.1.22"/>
    </reaction>
</comment>
<evidence type="ECO:0000259" key="9">
    <source>
        <dbReference type="Pfam" id="PF01261"/>
    </source>
</evidence>
<evidence type="ECO:0000256" key="2">
    <source>
        <dbReference type="ARBA" id="ARBA00002968"/>
    </source>
</evidence>
<feature type="domain" description="Xylose isomerase-like TIM barrel" evidence="9">
    <location>
        <begin position="27"/>
        <end position="266"/>
    </location>
</feature>
<reference evidence="10" key="1">
    <citation type="submission" date="2021-05" db="EMBL/GenBank/DDBJ databases">
        <title>The genome of the haptophyte Pavlova lutheri (Diacronema luteri, Pavlovales) - a model for lipid biosynthesis in eukaryotic algae.</title>
        <authorList>
            <person name="Hulatt C.J."/>
            <person name="Posewitz M.C."/>
        </authorList>
    </citation>
    <scope>NUCLEOTIDE SEQUENCE</scope>
    <source>
        <strain evidence="10">NIVA-4/92</strain>
    </source>
</reference>
<evidence type="ECO:0000256" key="5">
    <source>
        <dbReference type="ARBA" id="ARBA00017985"/>
    </source>
</evidence>
<gene>
    <name evidence="10" type="ORF">KFE25_006509</name>
</gene>
<protein>
    <recommendedName>
        <fullName evidence="5 7">Putative hydroxypyruvate isomerase</fullName>
        <ecNumber evidence="4 7">5.3.1.22</ecNumber>
    </recommendedName>
</protein>
<evidence type="ECO:0000313" key="11">
    <source>
        <dbReference type="Proteomes" id="UP000751190"/>
    </source>
</evidence>
<dbReference type="Proteomes" id="UP000751190">
    <property type="component" value="Unassembled WGS sequence"/>
</dbReference>
<evidence type="ECO:0000256" key="1">
    <source>
        <dbReference type="ARBA" id="ARBA00000476"/>
    </source>
</evidence>
<dbReference type="InterPro" id="IPR013022">
    <property type="entry name" value="Xyl_isomerase-like_TIM-brl"/>
</dbReference>
<accession>A0A8J5XT61</accession>
<keyword evidence="11" id="KW-1185">Reference proteome</keyword>
<evidence type="ECO:0000256" key="4">
    <source>
        <dbReference type="ARBA" id="ARBA00012570"/>
    </source>
</evidence>
<dbReference type="PIRSF" id="PIRSF006241">
    <property type="entry name" value="HyI"/>
    <property type="match status" value="1"/>
</dbReference>
<comment type="similarity">
    <text evidence="3 7">Belongs to the hyi family.</text>
</comment>
<dbReference type="EC" id="5.3.1.22" evidence="4 7"/>
<proteinExistence type="inferred from homology"/>
<dbReference type="OMA" id="CEYRPRA"/>
<dbReference type="GO" id="GO:0008903">
    <property type="term" value="F:hydroxypyruvate isomerase activity"/>
    <property type="evidence" value="ECO:0007669"/>
    <property type="project" value="UniProtKB-EC"/>
</dbReference>
<dbReference type="EMBL" id="JAGTXO010000002">
    <property type="protein sequence ID" value="KAG8470054.1"/>
    <property type="molecule type" value="Genomic_DNA"/>
</dbReference>
<dbReference type="InterPro" id="IPR050417">
    <property type="entry name" value="Sugar_Epim/Isomerase"/>
</dbReference>
<comment type="caution">
    <text evidence="10">The sequence shown here is derived from an EMBL/GenBank/DDBJ whole genome shotgun (WGS) entry which is preliminary data.</text>
</comment>
<comment type="function">
    <text evidence="2 7">Catalyzes the reversible isomerization between hydroxypyruvate and 2-hydroxy-3-oxopropanoate (also termed tartronate semialdehyde).</text>
</comment>